<protein>
    <submittedName>
        <fullName evidence="2">Uncharacterized protein</fullName>
    </submittedName>
</protein>
<dbReference type="RefSeq" id="WP_073163769.1">
    <property type="nucleotide sequence ID" value="NZ_FRDA01000003.1"/>
</dbReference>
<dbReference type="AlphaFoldDB" id="A0A1M7LRP3"/>
<feature type="transmembrane region" description="Helical" evidence="1">
    <location>
        <begin position="145"/>
        <end position="164"/>
    </location>
</feature>
<reference evidence="2 3" key="1">
    <citation type="submission" date="2016-11" db="EMBL/GenBank/DDBJ databases">
        <authorList>
            <person name="Jaros S."/>
            <person name="Januszkiewicz K."/>
            <person name="Wedrychowicz H."/>
        </authorList>
    </citation>
    <scope>NUCLEOTIDE SEQUENCE [LARGE SCALE GENOMIC DNA]</scope>
    <source>
        <strain evidence="2 3">LMG 26898</strain>
    </source>
</reference>
<dbReference type="EMBL" id="FRDA01000003">
    <property type="protein sequence ID" value="SHM80862.1"/>
    <property type="molecule type" value="Genomic_DNA"/>
</dbReference>
<gene>
    <name evidence="2" type="ORF">SAMN05216593_103271</name>
</gene>
<proteinExistence type="predicted"/>
<keyword evidence="1" id="KW-0472">Membrane</keyword>
<evidence type="ECO:0000256" key="1">
    <source>
        <dbReference type="SAM" id="Phobius"/>
    </source>
</evidence>
<keyword evidence="1" id="KW-1133">Transmembrane helix</keyword>
<accession>A0A1M7LRP3</accession>
<evidence type="ECO:0000313" key="2">
    <source>
        <dbReference type="EMBL" id="SHM80862.1"/>
    </source>
</evidence>
<dbReference type="STRING" id="1190415.SAMN05216593_103271"/>
<organism evidence="2 3">
    <name type="scientific">Pseudomonas asturiensis</name>
    <dbReference type="NCBI Taxonomy" id="1190415"/>
    <lineage>
        <taxon>Bacteria</taxon>
        <taxon>Pseudomonadati</taxon>
        <taxon>Pseudomonadota</taxon>
        <taxon>Gammaproteobacteria</taxon>
        <taxon>Pseudomonadales</taxon>
        <taxon>Pseudomonadaceae</taxon>
        <taxon>Pseudomonas</taxon>
    </lineage>
</organism>
<sequence length="261" mass="28759">MELHICDVSDWALFNAIAATLEHELGGEWLVKADGLDQRYWDLAVDGGVVTLHLEHYLGIMLLVENEPANARLDAELIARASRILEPYLSAEPLPPPVPAYKVLRPKLSFLPLVFPVLSGQIPLGLIAMWLLVSSWSPQDDPNKAWAGLLFGALVLVLMAYRIAKGIHRRTSLTVDPSGTAVVAGVPRGYRAPQRVVISCDFARVLSFRTFIVYENGRLLVTRHHDARQDREQALSLAAYLGVSAYHESGAKGLRKIKAPA</sequence>
<dbReference type="Proteomes" id="UP000183983">
    <property type="component" value="Unassembled WGS sequence"/>
</dbReference>
<name>A0A1M7LRP3_9PSED</name>
<feature type="transmembrane region" description="Helical" evidence="1">
    <location>
        <begin position="110"/>
        <end position="133"/>
    </location>
</feature>
<keyword evidence="1" id="KW-0812">Transmembrane</keyword>
<evidence type="ECO:0000313" key="3">
    <source>
        <dbReference type="Proteomes" id="UP000183983"/>
    </source>
</evidence>